<dbReference type="Gene3D" id="3.40.50.450">
    <property type="match status" value="1"/>
</dbReference>
<reference evidence="2 3" key="1">
    <citation type="submission" date="2018-07" db="EMBL/GenBank/DDBJ databases">
        <title>Genomic Encyclopedia of Type Strains, Phase IV (KMG-IV): sequencing the most valuable type-strain genomes for metagenomic binning, comparative biology and taxonomic classification.</title>
        <authorList>
            <person name="Goeker M."/>
        </authorList>
    </citation>
    <scope>NUCLEOTIDE SEQUENCE [LARGE SCALE GENOMIC DNA]</scope>
    <source>
        <strain evidence="2 3">DSM 44952</strain>
    </source>
</reference>
<proteinExistence type="predicted"/>
<gene>
    <name evidence="2" type="ORF">DFR68_12051</name>
</gene>
<dbReference type="RefSeq" id="WP_068027354.1">
    <property type="nucleotide sequence ID" value="NZ_QQAZ01000020.1"/>
</dbReference>
<comment type="caution">
    <text evidence="2">The sequence shown here is derived from an EMBL/GenBank/DDBJ whole genome shotgun (WGS) entry which is preliminary data.</text>
</comment>
<organism evidence="2 3">
    <name type="scientific">Nocardia mexicana</name>
    <dbReference type="NCBI Taxonomy" id="279262"/>
    <lineage>
        <taxon>Bacteria</taxon>
        <taxon>Bacillati</taxon>
        <taxon>Actinomycetota</taxon>
        <taxon>Actinomycetes</taxon>
        <taxon>Mycobacteriales</taxon>
        <taxon>Nocardiaceae</taxon>
        <taxon>Nocardia</taxon>
    </lineage>
</organism>
<evidence type="ECO:0000313" key="2">
    <source>
        <dbReference type="EMBL" id="RDI43584.1"/>
    </source>
</evidence>
<feature type="region of interest" description="Disordered" evidence="1">
    <location>
        <begin position="148"/>
        <end position="175"/>
    </location>
</feature>
<dbReference type="STRING" id="1210089.GCA_001613165_06076"/>
<feature type="compositionally biased region" description="Pro residues" evidence="1">
    <location>
        <begin position="165"/>
        <end position="175"/>
    </location>
</feature>
<evidence type="ECO:0000256" key="1">
    <source>
        <dbReference type="SAM" id="MobiDB-lite"/>
    </source>
</evidence>
<protein>
    <submittedName>
        <fullName evidence="2">Uncharacterized protein</fullName>
    </submittedName>
</protein>
<sequence>MATGADTWWAQAAQDAGLAVWAYQPFPEQTAKFTSAQQREHARIREIAERVVVVGDRFAWGHFDTRDALMIDDAHAIIAVRDPGRDSGGTVSALARYCPARTVIKVNTAARHTSIASAYTHGPWSDPSARHDAVTGRQAIDAVFPAGTACTSRPDDAAPATTPHTTPPPDSGIDP</sequence>
<evidence type="ECO:0000313" key="3">
    <source>
        <dbReference type="Proteomes" id="UP000255355"/>
    </source>
</evidence>
<name>A0A370GME2_9NOCA</name>
<dbReference type="Proteomes" id="UP000255355">
    <property type="component" value="Unassembled WGS sequence"/>
</dbReference>
<keyword evidence="3" id="KW-1185">Reference proteome</keyword>
<dbReference type="EMBL" id="QQAZ01000020">
    <property type="protein sequence ID" value="RDI43584.1"/>
    <property type="molecule type" value="Genomic_DNA"/>
</dbReference>
<dbReference type="AlphaFoldDB" id="A0A370GME2"/>
<dbReference type="SUPFAM" id="SSF102405">
    <property type="entry name" value="MCP/YpsA-like"/>
    <property type="match status" value="1"/>
</dbReference>
<accession>A0A370GME2</accession>